<keyword evidence="2" id="KW-1185">Reference proteome</keyword>
<dbReference type="Gene3D" id="3.30.70.100">
    <property type="match status" value="1"/>
</dbReference>
<reference evidence="1 2" key="1">
    <citation type="journal article" date="2018" name="Front. Microbiol.">
        <title>Genome-Wide Analysis of Corynespora cassiicola Leaf Fall Disease Putative Effectors.</title>
        <authorList>
            <person name="Lopez D."/>
            <person name="Ribeiro S."/>
            <person name="Label P."/>
            <person name="Fumanal B."/>
            <person name="Venisse J.S."/>
            <person name="Kohler A."/>
            <person name="de Oliveira R.R."/>
            <person name="Labutti K."/>
            <person name="Lipzen A."/>
            <person name="Lail K."/>
            <person name="Bauer D."/>
            <person name="Ohm R.A."/>
            <person name="Barry K.W."/>
            <person name="Spatafora J."/>
            <person name="Grigoriev I.V."/>
            <person name="Martin F.M."/>
            <person name="Pujade-Renaud V."/>
        </authorList>
    </citation>
    <scope>NUCLEOTIDE SEQUENCE [LARGE SCALE GENOMIC DNA]</scope>
    <source>
        <strain evidence="1 2">Philippines</strain>
    </source>
</reference>
<accession>A0A2T2NZ36</accession>
<dbReference type="AlphaFoldDB" id="A0A2T2NZ36"/>
<dbReference type="OrthoDB" id="3830579at2759"/>
<organism evidence="1 2">
    <name type="scientific">Corynespora cassiicola Philippines</name>
    <dbReference type="NCBI Taxonomy" id="1448308"/>
    <lineage>
        <taxon>Eukaryota</taxon>
        <taxon>Fungi</taxon>
        <taxon>Dikarya</taxon>
        <taxon>Ascomycota</taxon>
        <taxon>Pezizomycotina</taxon>
        <taxon>Dothideomycetes</taxon>
        <taxon>Pleosporomycetidae</taxon>
        <taxon>Pleosporales</taxon>
        <taxon>Corynesporascaceae</taxon>
        <taxon>Corynespora</taxon>
    </lineage>
</organism>
<protein>
    <recommendedName>
        <fullName evidence="3">ABM domain-containing protein</fullName>
    </recommendedName>
</protein>
<name>A0A2T2NZ36_CORCC</name>
<dbReference type="InterPro" id="IPR011008">
    <property type="entry name" value="Dimeric_a/b-barrel"/>
</dbReference>
<proteinExistence type="predicted"/>
<dbReference type="Proteomes" id="UP000240883">
    <property type="component" value="Unassembled WGS sequence"/>
</dbReference>
<dbReference type="SUPFAM" id="SSF54909">
    <property type="entry name" value="Dimeric alpha+beta barrel"/>
    <property type="match status" value="1"/>
</dbReference>
<evidence type="ECO:0000313" key="2">
    <source>
        <dbReference type="Proteomes" id="UP000240883"/>
    </source>
</evidence>
<gene>
    <name evidence="1" type="ORF">BS50DRAFT_659418</name>
</gene>
<evidence type="ECO:0008006" key="3">
    <source>
        <dbReference type="Google" id="ProtNLM"/>
    </source>
</evidence>
<dbReference type="EMBL" id="KZ678131">
    <property type="protein sequence ID" value="PSN70684.1"/>
    <property type="molecule type" value="Genomic_DNA"/>
</dbReference>
<dbReference type="STRING" id="1448308.A0A2T2NZ36"/>
<sequence length="229" mass="25656">MAESTSIYFYNIKEGSDFAPAGSVEADAFKKAIAILSKQPGYIRSFWGPRVQSPNKVVGTIDWRDVADNKKFIESDAYKSVTLLFDKVFDMQGKPPFVSQDTVNFKWDSVTARKTKITEFASFDIAASSSSEDKAKLESQLEKSLDFVRENNGRAPSIGWSIDRVQVPQGLTHPLQLFLGWDSLDDCAKIGKHPDFFGVLSPLRAMVLDPTEDMAMFYARLRADSDFLN</sequence>
<evidence type="ECO:0000313" key="1">
    <source>
        <dbReference type="EMBL" id="PSN70684.1"/>
    </source>
</evidence>